<keyword evidence="3" id="KW-1185">Reference proteome</keyword>
<dbReference type="EMBL" id="JAANQT010002708">
    <property type="protein sequence ID" value="KAG1301975.1"/>
    <property type="molecule type" value="Genomic_DNA"/>
</dbReference>
<sequence>MVSTSLIAWIQLYGLENVCYLPIQKSNAIMIVDDTGCIANEYNEMVMIRYLEDEERVFCLSYETKKDTGVLGGIGVSSAKDLVTKREETSIYCFNCCMSMFILQCGDQYGFAAPQNELISSPYPKLNTNGRNDIKFNARKSMVFLEDPMGSEKPYVADQYLKSLPVSSTILAITTGFCGLPIEIIKYPCLTLAIGQILAISLSIAVNIVSYVPNLSYKPSHRHKNSELCVKITLSRFYAQWGAPSVGYHSENYRHEKCPNHNAKIKRATTGFWGLTTTIVSVTAIATITKRLTFLSDEAECIVRPDNVLSTLDRQRYFNSQASMGIEDFVDYSSNTSRQISNDIFHHGVPLRKSCGFIVRPLYSSSYISDTGVTWSHDVYIKNVSVDIQRNPNVQLLKTEKLQVCICFPRIYQELATTEGVSPSYHVPSNYHVQFVDLVLLPSLGIVFDNSVVPVPLDYEPAAHSGMGKSM</sequence>
<gene>
    <name evidence="2" type="ORF">G6F64_011329</name>
</gene>
<keyword evidence="1" id="KW-0812">Transmembrane</keyword>
<keyword evidence="1" id="KW-1133">Transmembrane helix</keyword>
<accession>A0A9P6WZB9</accession>
<dbReference type="Proteomes" id="UP000716291">
    <property type="component" value="Unassembled WGS sequence"/>
</dbReference>
<evidence type="ECO:0000313" key="3">
    <source>
        <dbReference type="Proteomes" id="UP000716291"/>
    </source>
</evidence>
<feature type="transmembrane region" description="Helical" evidence="1">
    <location>
        <begin position="190"/>
        <end position="212"/>
    </location>
</feature>
<protein>
    <submittedName>
        <fullName evidence="2">Uncharacterized protein</fullName>
    </submittedName>
</protein>
<evidence type="ECO:0000256" key="1">
    <source>
        <dbReference type="SAM" id="Phobius"/>
    </source>
</evidence>
<name>A0A9P6WZB9_RHIOR</name>
<dbReference type="AlphaFoldDB" id="A0A9P6WZB9"/>
<organism evidence="2 3">
    <name type="scientific">Rhizopus oryzae</name>
    <name type="common">Mucormycosis agent</name>
    <name type="synonym">Rhizopus arrhizus var. delemar</name>
    <dbReference type="NCBI Taxonomy" id="64495"/>
    <lineage>
        <taxon>Eukaryota</taxon>
        <taxon>Fungi</taxon>
        <taxon>Fungi incertae sedis</taxon>
        <taxon>Mucoromycota</taxon>
        <taxon>Mucoromycotina</taxon>
        <taxon>Mucoromycetes</taxon>
        <taxon>Mucorales</taxon>
        <taxon>Mucorineae</taxon>
        <taxon>Rhizopodaceae</taxon>
        <taxon>Rhizopus</taxon>
    </lineage>
</organism>
<evidence type="ECO:0000313" key="2">
    <source>
        <dbReference type="EMBL" id="KAG1301975.1"/>
    </source>
</evidence>
<proteinExistence type="predicted"/>
<keyword evidence="1" id="KW-0472">Membrane</keyword>
<comment type="caution">
    <text evidence="2">The sequence shown here is derived from an EMBL/GenBank/DDBJ whole genome shotgun (WGS) entry which is preliminary data.</text>
</comment>
<reference evidence="2" key="1">
    <citation type="journal article" date="2020" name="Microb. Genom.">
        <title>Genetic diversity of clinical and environmental Mucorales isolates obtained from an investigation of mucormycosis cases among solid organ transplant recipients.</title>
        <authorList>
            <person name="Nguyen M.H."/>
            <person name="Kaul D."/>
            <person name="Muto C."/>
            <person name="Cheng S.J."/>
            <person name="Richter R.A."/>
            <person name="Bruno V.M."/>
            <person name="Liu G."/>
            <person name="Beyhan S."/>
            <person name="Sundermann A.J."/>
            <person name="Mounaud S."/>
            <person name="Pasculle A.W."/>
            <person name="Nierman W.C."/>
            <person name="Driscoll E."/>
            <person name="Cumbie R."/>
            <person name="Clancy C.J."/>
            <person name="Dupont C.L."/>
        </authorList>
    </citation>
    <scope>NUCLEOTIDE SEQUENCE</scope>
    <source>
        <strain evidence="2">GL11</strain>
    </source>
</reference>